<dbReference type="InterPro" id="IPR004474">
    <property type="entry name" value="LytR_CpsA_psr"/>
</dbReference>
<dbReference type="NCBIfam" id="TIGR00350">
    <property type="entry name" value="lytR_cpsA_psr"/>
    <property type="match status" value="1"/>
</dbReference>
<dbReference type="PANTHER" id="PTHR33392">
    <property type="entry name" value="POLYISOPRENYL-TEICHOIC ACID--PEPTIDOGLYCAN TEICHOIC ACID TRANSFERASE TAGU"/>
    <property type="match status" value="1"/>
</dbReference>
<dbReference type="PANTHER" id="PTHR33392:SF6">
    <property type="entry name" value="POLYISOPRENYL-TEICHOIC ACID--PEPTIDOGLYCAN TEICHOIC ACID TRANSFERASE TAGU"/>
    <property type="match status" value="1"/>
</dbReference>
<dbReference type="Gene3D" id="3.40.190.10">
    <property type="entry name" value="Periplasmic binding protein-like II"/>
    <property type="match status" value="1"/>
</dbReference>
<name>A0A099IBA0_CLOIN</name>
<evidence type="ECO:0000313" key="5">
    <source>
        <dbReference type="Proteomes" id="UP000030008"/>
    </source>
</evidence>
<keyword evidence="2" id="KW-0472">Membrane</keyword>
<dbReference type="Proteomes" id="UP000030008">
    <property type="component" value="Unassembled WGS sequence"/>
</dbReference>
<gene>
    <name evidence="4" type="ORF">CIAN88_01380</name>
</gene>
<evidence type="ECO:0000259" key="3">
    <source>
        <dbReference type="Pfam" id="PF03816"/>
    </source>
</evidence>
<evidence type="ECO:0000313" key="4">
    <source>
        <dbReference type="EMBL" id="KGJ54826.1"/>
    </source>
</evidence>
<dbReference type="RefSeq" id="WP_044903528.1">
    <property type="nucleotide sequence ID" value="NZ_JQIF01000007.1"/>
</dbReference>
<dbReference type="Gene3D" id="3.40.630.190">
    <property type="entry name" value="LCP protein"/>
    <property type="match status" value="1"/>
</dbReference>
<feature type="transmembrane region" description="Helical" evidence="2">
    <location>
        <begin position="44"/>
        <end position="64"/>
    </location>
</feature>
<feature type="domain" description="Cell envelope-related transcriptional attenuator" evidence="3">
    <location>
        <begin position="251"/>
        <end position="396"/>
    </location>
</feature>
<protein>
    <submittedName>
        <fullName evidence="4">Transcriptional regulator</fullName>
    </submittedName>
</protein>
<dbReference type="SUPFAM" id="SSF53850">
    <property type="entry name" value="Periplasmic binding protein-like II"/>
    <property type="match status" value="1"/>
</dbReference>
<feature type="transmembrane region" description="Helical" evidence="2">
    <location>
        <begin position="76"/>
        <end position="97"/>
    </location>
</feature>
<comment type="caution">
    <text evidence="4">The sequence shown here is derived from an EMBL/GenBank/DDBJ whole genome shotgun (WGS) entry which is preliminary data.</text>
</comment>
<evidence type="ECO:0000256" key="2">
    <source>
        <dbReference type="SAM" id="Phobius"/>
    </source>
</evidence>
<keyword evidence="2" id="KW-0812">Transmembrane</keyword>
<dbReference type="Pfam" id="PF03816">
    <property type="entry name" value="LytR_cpsA_psr"/>
    <property type="match status" value="1"/>
</dbReference>
<reference evidence="4 5" key="1">
    <citation type="submission" date="2014-08" db="EMBL/GenBank/DDBJ databases">
        <title>Clostridium innocuum, an unnegligible vancomycin-resistant pathogen causing extra-intestinal infections.</title>
        <authorList>
            <person name="Feng Y."/>
            <person name="Chiu C.-H."/>
        </authorList>
    </citation>
    <scope>NUCLEOTIDE SEQUENCE [LARGE SCALE GENOMIC DNA]</scope>
    <source>
        <strain evidence="4 5">AN88</strain>
    </source>
</reference>
<evidence type="ECO:0000256" key="1">
    <source>
        <dbReference type="ARBA" id="ARBA00006068"/>
    </source>
</evidence>
<sequence length="503" mass="55730">MAKKTHNKKQMPLYKNVGFYFVLLYALLTLGLIVQVFTVNVIPMKYATIICIVLLLTFSGMYYLQLGKKVNKINKILGRVLIVLLSIFLGVGNWYFFKTGAAFSRMTGDDTQTSVVSVVVMKESKAGSIEDLKNSKFGLTKTGTQDIIEKGLEDIKKDAGQDITTVDYKSYKTIADDLYDGKIEAIIMDEATRSLFEDNHSKFDSETKIVKSYKYKTTTKDISKNVNVTSEPFNVYITGIDTYGTISTVSRSDVNMIATVNPKTHQILLTSIPRDYYVPQPCQAGQTDKLTHTGIFGVDCTVETVENYFGIDINYYVRVNFSSVENIVNALGGITVNNPVAFTASDGTYSYEAGDVYMDGAKALRFARERYNLGGGDRDRGKNQMRVITGIINKAISPSIITNYTSILDAISGSFQTNMSNSEMTSLIKMQINDMSGWDIEQISVNGTGNGSAWSPANGFNSWVMEPNVNTVKRAVEVIKKVENGEDVKALAQQVMEENTADE</sequence>
<dbReference type="EMBL" id="JQIF01000007">
    <property type="protein sequence ID" value="KGJ54826.1"/>
    <property type="molecule type" value="Genomic_DNA"/>
</dbReference>
<comment type="similarity">
    <text evidence="1">Belongs to the LytR/CpsA/Psr (LCP) family.</text>
</comment>
<keyword evidence="2" id="KW-1133">Transmembrane helix</keyword>
<feature type="transmembrane region" description="Helical" evidence="2">
    <location>
        <begin position="20"/>
        <end position="38"/>
    </location>
</feature>
<organism evidence="4 5">
    <name type="scientific">Clostridium innocuum</name>
    <dbReference type="NCBI Taxonomy" id="1522"/>
    <lineage>
        <taxon>Bacteria</taxon>
        <taxon>Bacillati</taxon>
        <taxon>Bacillota</taxon>
        <taxon>Clostridia</taxon>
        <taxon>Eubacteriales</taxon>
        <taxon>Clostridiaceae</taxon>
        <taxon>Clostridium</taxon>
    </lineage>
</organism>
<dbReference type="InterPro" id="IPR050922">
    <property type="entry name" value="LytR/CpsA/Psr_CW_biosynth"/>
</dbReference>
<accession>A0A099IBA0</accession>
<proteinExistence type="inferred from homology"/>
<dbReference type="AlphaFoldDB" id="A0A099IBA0"/>